<protein>
    <submittedName>
        <fullName evidence="2">Uncharacterized protein</fullName>
    </submittedName>
</protein>
<evidence type="ECO:0000313" key="2">
    <source>
        <dbReference type="EMBL" id="KAL0308124.1"/>
    </source>
</evidence>
<sequence length="163" mass="18206">MLTRCLAQKRAFFKRGRLYRGEFRMVSEREPVRGVLGLSKPDANSCLRELSWFGRAFSSSCFWVLENGLRLVLRTQLVAALPLNRSFSLSSRCVEAETAGSLVDAGACLVRYYLSDDRSCLQLALLHNIGSLQFAILLISNASWWAFKGMGRSGWLGPAPLNL</sequence>
<gene>
    <name evidence="2" type="ORF">Sangu_2992800</name>
</gene>
<proteinExistence type="predicted"/>
<keyword evidence="1" id="KW-1133">Transmembrane helix</keyword>
<name>A0AAW2KP22_9LAMI</name>
<accession>A0AAW2KP22</accession>
<comment type="caution">
    <text evidence="2">The sequence shown here is derived from an EMBL/GenBank/DDBJ whole genome shotgun (WGS) entry which is preliminary data.</text>
</comment>
<evidence type="ECO:0000256" key="1">
    <source>
        <dbReference type="SAM" id="Phobius"/>
    </source>
</evidence>
<organism evidence="2">
    <name type="scientific">Sesamum angustifolium</name>
    <dbReference type="NCBI Taxonomy" id="2727405"/>
    <lineage>
        <taxon>Eukaryota</taxon>
        <taxon>Viridiplantae</taxon>
        <taxon>Streptophyta</taxon>
        <taxon>Embryophyta</taxon>
        <taxon>Tracheophyta</taxon>
        <taxon>Spermatophyta</taxon>
        <taxon>Magnoliopsida</taxon>
        <taxon>eudicotyledons</taxon>
        <taxon>Gunneridae</taxon>
        <taxon>Pentapetalae</taxon>
        <taxon>asterids</taxon>
        <taxon>lamiids</taxon>
        <taxon>Lamiales</taxon>
        <taxon>Pedaliaceae</taxon>
        <taxon>Sesamum</taxon>
    </lineage>
</organism>
<dbReference type="EMBL" id="JACGWK010000029">
    <property type="protein sequence ID" value="KAL0308124.1"/>
    <property type="molecule type" value="Genomic_DNA"/>
</dbReference>
<feature type="transmembrane region" description="Helical" evidence="1">
    <location>
        <begin position="125"/>
        <end position="147"/>
    </location>
</feature>
<keyword evidence="1" id="KW-0812">Transmembrane</keyword>
<reference evidence="2" key="1">
    <citation type="submission" date="2020-06" db="EMBL/GenBank/DDBJ databases">
        <authorList>
            <person name="Li T."/>
            <person name="Hu X."/>
            <person name="Zhang T."/>
            <person name="Song X."/>
            <person name="Zhang H."/>
            <person name="Dai N."/>
            <person name="Sheng W."/>
            <person name="Hou X."/>
            <person name="Wei L."/>
        </authorList>
    </citation>
    <scope>NUCLEOTIDE SEQUENCE</scope>
    <source>
        <strain evidence="2">G01</strain>
        <tissue evidence="2">Leaf</tissue>
    </source>
</reference>
<keyword evidence="1" id="KW-0472">Membrane</keyword>
<dbReference type="AlphaFoldDB" id="A0AAW2KP22"/>
<reference evidence="2" key="2">
    <citation type="journal article" date="2024" name="Plant">
        <title>Genomic evolution and insights into agronomic trait innovations of Sesamum species.</title>
        <authorList>
            <person name="Miao H."/>
            <person name="Wang L."/>
            <person name="Qu L."/>
            <person name="Liu H."/>
            <person name="Sun Y."/>
            <person name="Le M."/>
            <person name="Wang Q."/>
            <person name="Wei S."/>
            <person name="Zheng Y."/>
            <person name="Lin W."/>
            <person name="Duan Y."/>
            <person name="Cao H."/>
            <person name="Xiong S."/>
            <person name="Wang X."/>
            <person name="Wei L."/>
            <person name="Li C."/>
            <person name="Ma Q."/>
            <person name="Ju M."/>
            <person name="Zhao R."/>
            <person name="Li G."/>
            <person name="Mu C."/>
            <person name="Tian Q."/>
            <person name="Mei H."/>
            <person name="Zhang T."/>
            <person name="Gao T."/>
            <person name="Zhang H."/>
        </authorList>
    </citation>
    <scope>NUCLEOTIDE SEQUENCE</scope>
    <source>
        <tissue evidence="2">Leaf</tissue>
    </source>
</reference>